<keyword evidence="13" id="KW-0812">Transmembrane</keyword>
<evidence type="ECO:0000256" key="13">
    <source>
        <dbReference type="SAM" id="Phobius"/>
    </source>
</evidence>
<comment type="subcellular location">
    <subcellularLocation>
        <location evidence="2">Membrane</location>
    </subcellularLocation>
</comment>
<evidence type="ECO:0000256" key="3">
    <source>
        <dbReference type="ARBA" id="ARBA00007866"/>
    </source>
</evidence>
<dbReference type="AlphaFoldDB" id="A3QRI4"/>
<dbReference type="PANTHER" id="PTHR22888:SF9">
    <property type="entry name" value="CYTOCHROME C OXIDASE SUBUNIT 2"/>
    <property type="match status" value="1"/>
</dbReference>
<comment type="cofactor">
    <cofactor evidence="1">
        <name>Cu cation</name>
        <dbReference type="ChEBI" id="CHEBI:23378"/>
    </cofactor>
</comment>
<dbReference type="PRINTS" id="PR01166">
    <property type="entry name" value="CYCOXIDASEII"/>
</dbReference>
<keyword evidence="15" id="KW-0496">Mitochondrion</keyword>
<comment type="similarity">
    <text evidence="3">Belongs to the cytochrome c oxidase subunit 2 family.</text>
</comment>
<dbReference type="InterPro" id="IPR002429">
    <property type="entry name" value="CcO_II-like_C"/>
</dbReference>
<geneLocation type="mitochondrion" evidence="15"/>
<protein>
    <recommendedName>
        <fullName evidence="4">cytochrome-c oxidase</fullName>
        <ecNumber evidence="4">7.1.1.9</ecNumber>
    </recommendedName>
    <alternativeName>
        <fullName evidence="11">Cytochrome c oxidase polypeptide II</fullName>
    </alternativeName>
</protein>
<keyword evidence="13" id="KW-1133">Transmembrane helix</keyword>
<dbReference type="PANTHER" id="PTHR22888">
    <property type="entry name" value="CYTOCHROME C OXIDASE, SUBUNIT II"/>
    <property type="match status" value="1"/>
</dbReference>
<evidence type="ECO:0000256" key="2">
    <source>
        <dbReference type="ARBA" id="ARBA00004370"/>
    </source>
</evidence>
<feature type="domain" description="Cytochrome oxidase subunit II copper A binding" evidence="14">
    <location>
        <begin position="98"/>
        <end position="213"/>
    </location>
</feature>
<dbReference type="EC" id="7.1.1.9" evidence="4"/>
<feature type="transmembrane region" description="Helical" evidence="13">
    <location>
        <begin position="20"/>
        <end position="42"/>
    </location>
</feature>
<keyword evidence="6" id="KW-0479">Metal-binding</keyword>
<sequence length="213" mass="23527">MSSNLFSFCSHQTVDNIVVYIWVLGVFISVWVILAVFANVSYSPSITTTALSRVSFEKIEEVLIFLSTALTLFLITSNLLVIRSHVPVSINSYNQEDVGSGSIGVVARQWYWVYSNFSNEGEDSSIDCFITKLVDCVNNALNLKLGQTYNLNITSADVLHSFSLPAAQLKVDATPGRINSIYLLANIPGRHLGYCSEFCGAQHSYMPIIINVI</sequence>
<evidence type="ECO:0000256" key="10">
    <source>
        <dbReference type="ARBA" id="ARBA00023136"/>
    </source>
</evidence>
<evidence type="ECO:0000256" key="1">
    <source>
        <dbReference type="ARBA" id="ARBA00001935"/>
    </source>
</evidence>
<dbReference type="GO" id="GO:0016020">
    <property type="term" value="C:membrane"/>
    <property type="evidence" value="ECO:0007669"/>
    <property type="project" value="UniProtKB-SubCell"/>
</dbReference>
<name>A3QRI4_MICSE</name>
<comment type="catalytic activity">
    <reaction evidence="12">
        <text>4 Fe(II)-[cytochrome c] + O2 + 8 H(+)(in) = 4 Fe(III)-[cytochrome c] + 2 H2O + 4 H(+)(out)</text>
        <dbReference type="Rhea" id="RHEA:11436"/>
        <dbReference type="Rhea" id="RHEA-COMP:10350"/>
        <dbReference type="Rhea" id="RHEA-COMP:14399"/>
        <dbReference type="ChEBI" id="CHEBI:15377"/>
        <dbReference type="ChEBI" id="CHEBI:15378"/>
        <dbReference type="ChEBI" id="CHEBI:15379"/>
        <dbReference type="ChEBI" id="CHEBI:29033"/>
        <dbReference type="ChEBI" id="CHEBI:29034"/>
        <dbReference type="EC" id="7.1.1.9"/>
    </reaction>
    <physiologicalReaction direction="left-to-right" evidence="12">
        <dbReference type="Rhea" id="RHEA:11437"/>
    </physiologicalReaction>
</comment>
<dbReference type="GO" id="GO:0005507">
    <property type="term" value="F:copper ion binding"/>
    <property type="evidence" value="ECO:0007669"/>
    <property type="project" value="InterPro"/>
</dbReference>
<evidence type="ECO:0000313" key="15">
    <source>
        <dbReference type="EMBL" id="ABF18671.1"/>
    </source>
</evidence>
<organism evidence="15">
    <name type="scientific">Microcotyle sebastis</name>
    <name type="common">Parasitic monogenean flatworm</name>
    <dbReference type="NCBI Taxonomy" id="116890"/>
    <lineage>
        <taxon>Eukaryota</taxon>
        <taxon>Metazoa</taxon>
        <taxon>Spiralia</taxon>
        <taxon>Lophotrochozoa</taxon>
        <taxon>Platyhelminthes</taxon>
        <taxon>Monogenea</taxon>
        <taxon>Polyopisthocotylea</taxon>
        <taxon>Mazocraeidea</taxon>
        <taxon>Microcotylidae</taxon>
        <taxon>Microcotyle</taxon>
    </lineage>
</organism>
<dbReference type="GO" id="GO:0004129">
    <property type="term" value="F:cytochrome-c oxidase activity"/>
    <property type="evidence" value="ECO:0007669"/>
    <property type="project" value="UniProtKB-EC"/>
</dbReference>
<reference evidence="15" key="1">
    <citation type="submission" date="2006-02" db="EMBL/GenBank/DDBJ databases">
        <authorList>
            <person name="Park J.-K."/>
            <person name="Kim K.-H."/>
            <person name="Kang S.-H."/>
            <person name="Eom K.S."/>
            <person name="Cummings M.P."/>
        </authorList>
    </citation>
    <scope>NUCLEOTIDE SEQUENCE</scope>
</reference>
<dbReference type="PROSITE" id="PS00078">
    <property type="entry name" value="COX2"/>
    <property type="match status" value="1"/>
</dbReference>
<keyword evidence="8" id="KW-0249">Electron transport</keyword>
<evidence type="ECO:0000256" key="8">
    <source>
        <dbReference type="ARBA" id="ARBA00022982"/>
    </source>
</evidence>
<evidence type="ECO:0000256" key="11">
    <source>
        <dbReference type="ARBA" id="ARBA00031389"/>
    </source>
</evidence>
<keyword evidence="7" id="KW-0460">Magnesium</keyword>
<dbReference type="GO" id="GO:0042773">
    <property type="term" value="P:ATP synthesis coupled electron transport"/>
    <property type="evidence" value="ECO:0007669"/>
    <property type="project" value="TreeGrafter"/>
</dbReference>
<keyword evidence="10 13" id="KW-0472">Membrane</keyword>
<evidence type="ECO:0000256" key="9">
    <source>
        <dbReference type="ARBA" id="ARBA00023008"/>
    </source>
</evidence>
<accession>A3QRI4</accession>
<keyword evidence="9" id="KW-0186">Copper</keyword>
<dbReference type="EMBL" id="DQ412044">
    <property type="protein sequence ID" value="ABF18671.1"/>
    <property type="molecule type" value="Genomic_DNA"/>
</dbReference>
<evidence type="ECO:0000256" key="4">
    <source>
        <dbReference type="ARBA" id="ARBA00012949"/>
    </source>
</evidence>
<evidence type="ECO:0000256" key="5">
    <source>
        <dbReference type="ARBA" id="ARBA00022448"/>
    </source>
</evidence>
<proteinExistence type="inferred from homology"/>
<evidence type="ECO:0000259" key="14">
    <source>
        <dbReference type="PROSITE" id="PS50857"/>
    </source>
</evidence>
<dbReference type="InterPro" id="IPR008972">
    <property type="entry name" value="Cupredoxin"/>
</dbReference>
<dbReference type="Pfam" id="PF00116">
    <property type="entry name" value="COX2"/>
    <property type="match status" value="1"/>
</dbReference>
<reference evidence="15" key="2">
    <citation type="journal article" date="2007" name="BMC Evol. Biol.">
        <title>A common origin of complex life cycles in parasitic flatworms: evidence from the complete mitochondrial genome of Microcotyle sebastis (Monogenea: Platyhelminthes).</title>
        <authorList>
            <person name="Park J.K."/>
            <person name="Kim K.H."/>
            <person name="Kang S."/>
            <person name="Kim W."/>
            <person name="Eom K.S."/>
            <person name="Littlewood D.T."/>
        </authorList>
    </citation>
    <scope>NUCLEOTIDE SEQUENCE</scope>
</reference>
<dbReference type="PROSITE" id="PS50857">
    <property type="entry name" value="COX2_CUA"/>
    <property type="match status" value="1"/>
</dbReference>
<dbReference type="Gene3D" id="2.60.40.420">
    <property type="entry name" value="Cupredoxins - blue copper proteins"/>
    <property type="match status" value="1"/>
</dbReference>
<dbReference type="InterPro" id="IPR045187">
    <property type="entry name" value="CcO_II"/>
</dbReference>
<dbReference type="SUPFAM" id="SSF49503">
    <property type="entry name" value="Cupredoxins"/>
    <property type="match status" value="1"/>
</dbReference>
<gene>
    <name evidence="15" type="primary">COX2</name>
</gene>
<keyword evidence="5" id="KW-0813">Transport</keyword>
<dbReference type="InterPro" id="IPR001505">
    <property type="entry name" value="Copper_CuA"/>
</dbReference>
<evidence type="ECO:0000256" key="12">
    <source>
        <dbReference type="ARBA" id="ARBA00049512"/>
    </source>
</evidence>
<evidence type="ECO:0000256" key="6">
    <source>
        <dbReference type="ARBA" id="ARBA00022723"/>
    </source>
</evidence>
<feature type="transmembrane region" description="Helical" evidence="13">
    <location>
        <begin position="62"/>
        <end position="82"/>
    </location>
</feature>
<evidence type="ECO:0000256" key="7">
    <source>
        <dbReference type="ARBA" id="ARBA00022842"/>
    </source>
</evidence>